<feature type="domain" description="Beta-lactamase-related" evidence="1">
    <location>
        <begin position="97"/>
        <end position="363"/>
    </location>
</feature>
<dbReference type="AlphaFoldDB" id="A0A0P1GPH7"/>
<name>A0A0P1GPH7_9RHOB</name>
<gene>
    <name evidence="2" type="primary">nylB'</name>
    <name evidence="2" type="ORF">TM5383_01437</name>
</gene>
<evidence type="ECO:0000313" key="2">
    <source>
        <dbReference type="EMBL" id="CUH84230.1"/>
    </source>
</evidence>
<evidence type="ECO:0000313" key="3">
    <source>
        <dbReference type="Proteomes" id="UP000051681"/>
    </source>
</evidence>
<dbReference type="GO" id="GO:0019875">
    <property type="term" value="F:6-aminohexanoate-dimer hydrolase activity"/>
    <property type="evidence" value="ECO:0007669"/>
    <property type="project" value="UniProtKB-EC"/>
</dbReference>
<dbReference type="RefSeq" id="WP_058318306.1">
    <property type="nucleotide sequence ID" value="NZ_CYSF01000006.1"/>
</dbReference>
<organism evidence="2 3">
    <name type="scientific">Thalassovita mediterranea</name>
    <dbReference type="NCBI Taxonomy" id="340021"/>
    <lineage>
        <taxon>Bacteria</taxon>
        <taxon>Pseudomonadati</taxon>
        <taxon>Pseudomonadota</taxon>
        <taxon>Alphaproteobacteria</taxon>
        <taxon>Rhodobacterales</taxon>
        <taxon>Roseobacteraceae</taxon>
        <taxon>Thalassovita</taxon>
    </lineage>
</organism>
<dbReference type="Gene3D" id="3.40.710.10">
    <property type="entry name" value="DD-peptidase/beta-lactamase superfamily"/>
    <property type="match status" value="1"/>
</dbReference>
<sequence>MRAVFKWVARLALMLCLAVALVGIWKREEVSRLLAVNSLFAPDKIVHNFSNMDQLFWTTPVSRGDGPVSPLPQGTAMTLPTSTDDWIERRALTGLLVLKGSEIRHEAYYLDTTPEDRRISWSMAKSYISALLGILVDEGALALEDPLIKHVPALKGSAYENTRVIDALHMSSGISFNEDYLDFHSDINKMGRVLALGGSMDAFAAGQDQIRDTPGASWHYVSIDTHVIGMAIRGATGRSIPDLMQEKLIAPLGMEEDALMITDGAGVSFVLGGLNIRLRDYGRFGQMVLQDGMWQGKRILPEGWVKRSGTFTAPTAAGKHAYGLHWWGAHDPREGEFFARGVYGQYIYINTPLDVVIVVTSADRLFRQKGVSREMVDMLRNIAAAAQN</sequence>
<proteinExistence type="predicted"/>
<dbReference type="InterPro" id="IPR050789">
    <property type="entry name" value="Diverse_Enzym_Activities"/>
</dbReference>
<keyword evidence="3" id="KW-1185">Reference proteome</keyword>
<reference evidence="2 3" key="1">
    <citation type="submission" date="2015-09" db="EMBL/GenBank/DDBJ databases">
        <authorList>
            <consortium name="Swine Surveillance"/>
        </authorList>
    </citation>
    <scope>NUCLEOTIDE SEQUENCE [LARGE SCALE GENOMIC DNA]</scope>
    <source>
        <strain evidence="2 3">CECT 8383</strain>
    </source>
</reference>
<dbReference type="Proteomes" id="UP000051681">
    <property type="component" value="Unassembled WGS sequence"/>
</dbReference>
<dbReference type="STRING" id="340021.TM5383_01437"/>
<dbReference type="SUPFAM" id="SSF56601">
    <property type="entry name" value="beta-lactamase/transpeptidase-like"/>
    <property type="match status" value="1"/>
</dbReference>
<dbReference type="PANTHER" id="PTHR43283">
    <property type="entry name" value="BETA-LACTAMASE-RELATED"/>
    <property type="match status" value="1"/>
</dbReference>
<accession>A0A0P1GPH7</accession>
<dbReference type="InterPro" id="IPR001466">
    <property type="entry name" value="Beta-lactam-related"/>
</dbReference>
<protein>
    <submittedName>
        <fullName evidence="2">6-aminohexanoate-dimer hydrolase</fullName>
        <ecNumber evidence="2">3.5.1.46</ecNumber>
    </submittedName>
</protein>
<evidence type="ECO:0000259" key="1">
    <source>
        <dbReference type="Pfam" id="PF00144"/>
    </source>
</evidence>
<dbReference type="EC" id="3.5.1.46" evidence="2"/>
<dbReference type="Pfam" id="PF00144">
    <property type="entry name" value="Beta-lactamase"/>
    <property type="match status" value="1"/>
</dbReference>
<dbReference type="OrthoDB" id="9814204at2"/>
<dbReference type="InterPro" id="IPR012338">
    <property type="entry name" value="Beta-lactam/transpept-like"/>
</dbReference>
<dbReference type="EMBL" id="CYSF01000006">
    <property type="protein sequence ID" value="CUH84230.1"/>
    <property type="molecule type" value="Genomic_DNA"/>
</dbReference>
<dbReference type="PANTHER" id="PTHR43283:SF14">
    <property type="entry name" value="BLL8153 PROTEIN"/>
    <property type="match status" value="1"/>
</dbReference>
<keyword evidence="2" id="KW-0378">Hydrolase</keyword>